<evidence type="ECO:0000313" key="5">
    <source>
        <dbReference type="Proteomes" id="UP000320212"/>
    </source>
</evidence>
<dbReference type="Proteomes" id="UP000320212">
    <property type="component" value="Unassembled WGS sequence"/>
</dbReference>
<name>A0A558GDJ4_HALVO</name>
<keyword evidence="1" id="KW-0238">DNA-binding</keyword>
<organism evidence="4 5">
    <name type="scientific">Haloferax volcanii</name>
    <name type="common">Halobacterium volcanii</name>
    <dbReference type="NCBI Taxonomy" id="2246"/>
    <lineage>
        <taxon>Archaea</taxon>
        <taxon>Methanobacteriati</taxon>
        <taxon>Methanobacteriota</taxon>
        <taxon>Stenosarchaea group</taxon>
        <taxon>Halobacteria</taxon>
        <taxon>Halobacteriales</taxon>
        <taxon>Haloferacaceae</taxon>
        <taxon>Haloferax</taxon>
    </lineage>
</organism>
<dbReference type="InterPro" id="IPR048301">
    <property type="entry name" value="NucS_C"/>
</dbReference>
<evidence type="ECO:0000313" key="3">
    <source>
        <dbReference type="EMBL" id="QIB79564.1"/>
    </source>
</evidence>
<dbReference type="KEGG" id="hale:G3A49_16235"/>
<dbReference type="Proteomes" id="UP000465667">
    <property type="component" value="Chromosome"/>
</dbReference>
<dbReference type="RefSeq" id="WP_144858512.1">
    <property type="nucleotide sequence ID" value="NZ_CP048738.1"/>
</dbReference>
<dbReference type="GeneID" id="44084990"/>
<dbReference type="InterPro" id="IPR002793">
    <property type="entry name" value="Endonuclease_NucS"/>
</dbReference>
<evidence type="ECO:0000256" key="1">
    <source>
        <dbReference type="ARBA" id="ARBA00023125"/>
    </source>
</evidence>
<feature type="domain" description="Endonuclease NucS C-terminal" evidence="2">
    <location>
        <begin position="181"/>
        <end position="284"/>
    </location>
</feature>
<dbReference type="PANTHER" id="PTHR38814:SF1">
    <property type="entry name" value="ENDONUCLEASE NUCS"/>
    <property type="match status" value="1"/>
</dbReference>
<evidence type="ECO:0000313" key="6">
    <source>
        <dbReference type="Proteomes" id="UP000465667"/>
    </source>
</evidence>
<accession>A0A6C0UVT2</accession>
<protein>
    <submittedName>
        <fullName evidence="4">DUF91 domain-containing protein</fullName>
    </submittedName>
</protein>
<gene>
    <name evidence="4" type="ORF">FQA18_04430</name>
    <name evidence="3" type="ORF">G3A49_16235</name>
</gene>
<evidence type="ECO:0000313" key="4">
    <source>
        <dbReference type="EMBL" id="TVT95841.1"/>
    </source>
</evidence>
<dbReference type="InterPro" id="IPR011856">
    <property type="entry name" value="tRNA_endonuc-like_dom_sf"/>
</dbReference>
<dbReference type="PANTHER" id="PTHR38814">
    <property type="entry name" value="ENDONUCLEASE NUCS"/>
    <property type="match status" value="1"/>
</dbReference>
<dbReference type="AlphaFoldDB" id="A0A558GDJ4"/>
<sequence length="292" mass="32363">MANQENNWWRMTAGHGGSLAIDWLEQDIVTVGWARSVGDFRDQSAEEIVEKSKDASAGRQVARFLGKTKRGDGMREGDTVIVYAPNPKGLVVGVGEVSEPEYVKHPNLPFDDHRYHRTVRWYDWGTPVSKVELPSNCPQVYTPATLASFGGSREDLKAAVNRAPEIPTEEIESTISLGSSEDDMHVWAMRNLQKIDSGLTVTEHESPIPVGDIDVLAEDSDGWVVVELKKGEAGDNAVGQIKGYMNDLKRETQEEVRGILIAEDFSTRVKRAVADDNVDLYRLKLNPSLEAT</sequence>
<accession>A0A558GDJ4</accession>
<reference evidence="3 6" key="2">
    <citation type="submission" date="2020-02" db="EMBL/GenBank/DDBJ databases">
        <title>Whole genome sequence of Haloferax alexandrinus pws1.</title>
        <authorList>
            <person name="Verma D.K."/>
            <person name="Gopal K."/>
            <person name="Prasad E.S."/>
        </authorList>
    </citation>
    <scope>NUCLEOTIDE SEQUENCE [LARGE SCALE GENOMIC DNA]</scope>
    <source>
        <strain evidence="3">Wsp1</strain>
        <strain evidence="6">wsp1</strain>
    </source>
</reference>
<dbReference type="EMBL" id="CP048738">
    <property type="protein sequence ID" value="QIB79564.1"/>
    <property type="molecule type" value="Genomic_DNA"/>
</dbReference>
<proteinExistence type="predicted"/>
<evidence type="ECO:0000259" key="2">
    <source>
        <dbReference type="Pfam" id="PF01939"/>
    </source>
</evidence>
<dbReference type="CDD" id="cd22341">
    <property type="entry name" value="NucS-like"/>
    <property type="match status" value="1"/>
</dbReference>
<dbReference type="EMBL" id="VMTR01000016">
    <property type="protein sequence ID" value="TVT95841.1"/>
    <property type="molecule type" value="Genomic_DNA"/>
</dbReference>
<dbReference type="GO" id="GO:0004519">
    <property type="term" value="F:endonuclease activity"/>
    <property type="evidence" value="ECO:0007669"/>
    <property type="project" value="InterPro"/>
</dbReference>
<dbReference type="Pfam" id="PF01939">
    <property type="entry name" value="NucS_C"/>
    <property type="match status" value="1"/>
</dbReference>
<dbReference type="Gene3D" id="3.40.1350.10">
    <property type="match status" value="1"/>
</dbReference>
<dbReference type="GO" id="GO:0003677">
    <property type="term" value="F:DNA binding"/>
    <property type="evidence" value="ECO:0007669"/>
    <property type="project" value="UniProtKB-KW"/>
</dbReference>
<reference evidence="4 5" key="1">
    <citation type="submission" date="2019-07" db="EMBL/GenBank/DDBJ databases">
        <title>Draft genome sequence of Haloferax volcanii SS0101, isolated from salt farm in Samut Sakhon, Thailand.</title>
        <authorList>
            <person name="Wanthongcharoen S."/>
            <person name="Yamprayoonswat W."/>
            <person name="Ruangsuj P."/>
            <person name="Thongpramul N."/>
            <person name="Jumpathong W."/>
            <person name="Sittihan S."/>
            <person name="Kanjanavas P."/>
            <person name="Yasawong M."/>
        </authorList>
    </citation>
    <scope>NUCLEOTIDE SEQUENCE [LARGE SCALE GENOMIC DNA]</scope>
    <source>
        <strain evidence="4 5">SS0101</strain>
    </source>
</reference>